<dbReference type="AlphaFoldDB" id="A0A9P4RBZ9"/>
<feature type="transmembrane region" description="Helical" evidence="1">
    <location>
        <begin position="93"/>
        <end position="116"/>
    </location>
</feature>
<organism evidence="3 4">
    <name type="scientific">Polyplosphaeria fusca</name>
    <dbReference type="NCBI Taxonomy" id="682080"/>
    <lineage>
        <taxon>Eukaryota</taxon>
        <taxon>Fungi</taxon>
        <taxon>Dikarya</taxon>
        <taxon>Ascomycota</taxon>
        <taxon>Pezizomycotina</taxon>
        <taxon>Dothideomycetes</taxon>
        <taxon>Pleosporomycetidae</taxon>
        <taxon>Pleosporales</taxon>
        <taxon>Tetraplosphaeriaceae</taxon>
        <taxon>Polyplosphaeria</taxon>
    </lineage>
</organism>
<reference evidence="3" key="1">
    <citation type="journal article" date="2020" name="Stud. Mycol.">
        <title>101 Dothideomycetes genomes: a test case for predicting lifestyles and emergence of pathogens.</title>
        <authorList>
            <person name="Haridas S."/>
            <person name="Albert R."/>
            <person name="Binder M."/>
            <person name="Bloem J."/>
            <person name="Labutti K."/>
            <person name="Salamov A."/>
            <person name="Andreopoulos B."/>
            <person name="Baker S."/>
            <person name="Barry K."/>
            <person name="Bills G."/>
            <person name="Bluhm B."/>
            <person name="Cannon C."/>
            <person name="Castanera R."/>
            <person name="Culley D."/>
            <person name="Daum C."/>
            <person name="Ezra D."/>
            <person name="Gonzalez J."/>
            <person name="Henrissat B."/>
            <person name="Kuo A."/>
            <person name="Liang C."/>
            <person name="Lipzen A."/>
            <person name="Lutzoni F."/>
            <person name="Magnuson J."/>
            <person name="Mondo S."/>
            <person name="Nolan M."/>
            <person name="Ohm R."/>
            <person name="Pangilinan J."/>
            <person name="Park H.-J."/>
            <person name="Ramirez L."/>
            <person name="Alfaro M."/>
            <person name="Sun H."/>
            <person name="Tritt A."/>
            <person name="Yoshinaga Y."/>
            <person name="Zwiers L.-H."/>
            <person name="Turgeon B."/>
            <person name="Goodwin S."/>
            <person name="Spatafora J."/>
            <person name="Crous P."/>
            <person name="Grigoriev I."/>
        </authorList>
    </citation>
    <scope>NUCLEOTIDE SEQUENCE</scope>
    <source>
        <strain evidence="3">CBS 125425</strain>
    </source>
</reference>
<feature type="domain" description="Rhodopsin" evidence="2">
    <location>
        <begin position="37"/>
        <end position="267"/>
    </location>
</feature>
<dbReference type="PANTHER" id="PTHR38794">
    <property type="entry name" value="INTEGRAL MEMBRANE PROTEIN"/>
    <property type="match status" value="1"/>
</dbReference>
<dbReference type="Proteomes" id="UP000799444">
    <property type="component" value="Unassembled WGS sequence"/>
</dbReference>
<comment type="caution">
    <text evidence="3">The sequence shown here is derived from an EMBL/GenBank/DDBJ whole genome shotgun (WGS) entry which is preliminary data.</text>
</comment>
<keyword evidence="1" id="KW-1133">Transmembrane helix</keyword>
<dbReference type="OrthoDB" id="3918601at2759"/>
<keyword evidence="1" id="KW-0472">Membrane</keyword>
<evidence type="ECO:0000259" key="2">
    <source>
        <dbReference type="Pfam" id="PF20684"/>
    </source>
</evidence>
<dbReference type="Pfam" id="PF20684">
    <property type="entry name" value="Fung_rhodopsin"/>
    <property type="match status" value="1"/>
</dbReference>
<feature type="transmembrane region" description="Helical" evidence="1">
    <location>
        <begin position="169"/>
        <end position="194"/>
    </location>
</feature>
<keyword evidence="4" id="KW-1185">Reference proteome</keyword>
<evidence type="ECO:0000256" key="1">
    <source>
        <dbReference type="SAM" id="Phobius"/>
    </source>
</evidence>
<keyword evidence="1" id="KW-0812">Transmembrane</keyword>
<dbReference type="InterPro" id="IPR049326">
    <property type="entry name" value="Rhodopsin_dom_fungi"/>
</dbReference>
<protein>
    <recommendedName>
        <fullName evidence="2">Rhodopsin domain-containing protein</fullName>
    </recommendedName>
</protein>
<proteinExistence type="predicted"/>
<evidence type="ECO:0000313" key="4">
    <source>
        <dbReference type="Proteomes" id="UP000799444"/>
    </source>
</evidence>
<accession>A0A9P4RBZ9</accession>
<gene>
    <name evidence="3" type="ORF">EJ04DRAFT_507770</name>
</gene>
<dbReference type="EMBL" id="ML996099">
    <property type="protein sequence ID" value="KAF2740753.1"/>
    <property type="molecule type" value="Genomic_DNA"/>
</dbReference>
<feature type="transmembrane region" description="Helical" evidence="1">
    <location>
        <begin position="16"/>
        <end position="33"/>
    </location>
</feature>
<feature type="transmembrane region" description="Helical" evidence="1">
    <location>
        <begin position="53"/>
        <end position="73"/>
    </location>
</feature>
<name>A0A9P4RBZ9_9PLEO</name>
<evidence type="ECO:0000313" key="3">
    <source>
        <dbReference type="EMBL" id="KAF2740753.1"/>
    </source>
</evidence>
<sequence length="340" mass="37285">MSLYARAAYITPDAEATGVSIATWFLASTYLIMYISRQSVKFVMLRKLELDDYFMTAAMLLALGMSVAYSVAADHGLGNRELSTASFESVQKAYYAADLLYILSICCTRLSLVVFFNNLAVDEVQKRIILALGAFSVVNTVGALFAAAFQCGSEKAWEVMSLHCLNQTGFWIAFGVLDNLSDAGIIVIAFILVWDLHITRSRKAVVIGCFAPRIAVIVASACRTAYLAPVSPHNDPAFSVWKSVVCTEVQVCLSILTACIPCIKPFFEGVEAGVWQVDHLRRQGLSIKDLYSKGYIKSDFESEESQRSDSEVKKVSAEAKSSDSIHALPTFEGGEWRGNV</sequence>
<dbReference type="PANTHER" id="PTHR38794:SF1">
    <property type="entry name" value="INTEGRAL MEMBRANE PROTEIN"/>
    <property type="match status" value="1"/>
</dbReference>
<feature type="transmembrane region" description="Helical" evidence="1">
    <location>
        <begin position="128"/>
        <end position="149"/>
    </location>
</feature>